<dbReference type="EC" id="2.1.1.196" evidence="7"/>
<keyword evidence="8" id="KW-1185">Reference proteome</keyword>
<comment type="caution">
    <text evidence="7">The sequence shown here is derived from an EMBL/GenBank/DDBJ whole genome shotgun (WGS) entry which is preliminary data.</text>
</comment>
<dbReference type="InterPro" id="IPR014008">
    <property type="entry name" value="Cbl_synth_MTase_CbiT"/>
</dbReference>
<evidence type="ECO:0000256" key="3">
    <source>
        <dbReference type="ARBA" id="ARBA00022603"/>
    </source>
</evidence>
<dbReference type="PANTHER" id="PTHR43182">
    <property type="entry name" value="COBALT-PRECORRIN-6B C(15)-METHYLTRANSFERASE (DECARBOXYLATING)"/>
    <property type="match status" value="1"/>
</dbReference>
<evidence type="ECO:0000256" key="4">
    <source>
        <dbReference type="ARBA" id="ARBA00022679"/>
    </source>
</evidence>
<dbReference type="InterPro" id="IPR029063">
    <property type="entry name" value="SAM-dependent_MTases_sf"/>
</dbReference>
<dbReference type="Proteomes" id="UP001519307">
    <property type="component" value="Unassembled WGS sequence"/>
</dbReference>
<evidence type="ECO:0000256" key="5">
    <source>
        <dbReference type="ARBA" id="ARBA00022691"/>
    </source>
</evidence>
<dbReference type="PANTHER" id="PTHR43182:SF1">
    <property type="entry name" value="COBALT-PRECORRIN-7 C(5)-METHYLTRANSFERASE"/>
    <property type="match status" value="1"/>
</dbReference>
<evidence type="ECO:0000256" key="1">
    <source>
        <dbReference type="ARBA" id="ARBA00004953"/>
    </source>
</evidence>
<dbReference type="GO" id="GO:0032259">
    <property type="term" value="P:methylation"/>
    <property type="evidence" value="ECO:0007669"/>
    <property type="project" value="UniProtKB-KW"/>
</dbReference>
<sequence>MYIEDSDFIRGNIPMTKEEIRIITTAKLDIKENSRMLDIGAGTGSISIQMAKMCPKGQVVAIEKNEEAIELIHKNKNKFNVDNLSIISGEALEVKDSIEPYFDGIFIGGNGGNLDEIIRCYGSKLKSNGKMVLNFITLKNLNIALQTLESMKYAVECIQVSVNKIKGKSYMISSNNSVFIITAVKIIKDVIV</sequence>
<evidence type="ECO:0000313" key="7">
    <source>
        <dbReference type="EMBL" id="MBP2032549.1"/>
    </source>
</evidence>
<feature type="domain" description="Methyltransferase" evidence="6">
    <location>
        <begin position="31"/>
        <end position="145"/>
    </location>
</feature>
<dbReference type="EMBL" id="JAGGLM010000005">
    <property type="protein sequence ID" value="MBP2032549.1"/>
    <property type="molecule type" value="Genomic_DNA"/>
</dbReference>
<reference evidence="7 8" key="1">
    <citation type="submission" date="2021-03" db="EMBL/GenBank/DDBJ databases">
        <title>Genomic Encyclopedia of Type Strains, Phase IV (KMG-IV): sequencing the most valuable type-strain genomes for metagenomic binning, comparative biology and taxonomic classification.</title>
        <authorList>
            <person name="Goeker M."/>
        </authorList>
    </citation>
    <scope>NUCLEOTIDE SEQUENCE [LARGE SCALE GENOMIC DNA]</scope>
    <source>
        <strain evidence="7 8">DSM 28783</strain>
    </source>
</reference>
<dbReference type="CDD" id="cd02440">
    <property type="entry name" value="AdoMet_MTases"/>
    <property type="match status" value="1"/>
</dbReference>
<dbReference type="InterPro" id="IPR025714">
    <property type="entry name" value="Methyltranfer_dom"/>
</dbReference>
<keyword evidence="4 7" id="KW-0808">Transferase</keyword>
<dbReference type="GO" id="GO:0008168">
    <property type="term" value="F:methyltransferase activity"/>
    <property type="evidence" value="ECO:0007669"/>
    <property type="project" value="UniProtKB-KW"/>
</dbReference>
<organism evidence="7 8">
    <name type="scientific">Clostridium algifaecis</name>
    <dbReference type="NCBI Taxonomy" id="1472040"/>
    <lineage>
        <taxon>Bacteria</taxon>
        <taxon>Bacillati</taxon>
        <taxon>Bacillota</taxon>
        <taxon>Clostridia</taxon>
        <taxon>Eubacteriales</taxon>
        <taxon>Clostridiaceae</taxon>
        <taxon>Clostridium</taxon>
    </lineage>
</organism>
<dbReference type="InterPro" id="IPR050714">
    <property type="entry name" value="Cobalamin_biosynth_MTase"/>
</dbReference>
<keyword evidence="5" id="KW-0949">S-adenosyl-L-methionine</keyword>
<dbReference type="SUPFAM" id="SSF53335">
    <property type="entry name" value="S-adenosyl-L-methionine-dependent methyltransferases"/>
    <property type="match status" value="1"/>
</dbReference>
<proteinExistence type="predicted"/>
<keyword evidence="3 7" id="KW-0489">Methyltransferase</keyword>
<dbReference type="RefSeq" id="WP_209701737.1">
    <property type="nucleotide sequence ID" value="NZ_JAGGLM010000005.1"/>
</dbReference>
<dbReference type="Pfam" id="PF13847">
    <property type="entry name" value="Methyltransf_31"/>
    <property type="match status" value="1"/>
</dbReference>
<keyword evidence="2" id="KW-0169">Cobalamin biosynthesis</keyword>
<dbReference type="NCBIfam" id="TIGR02469">
    <property type="entry name" value="CbiT"/>
    <property type="match status" value="1"/>
</dbReference>
<comment type="pathway">
    <text evidence="1">Cofactor biosynthesis; adenosylcobalamin biosynthesis.</text>
</comment>
<protein>
    <submittedName>
        <fullName evidence="7">Cobalt-precorrin-6B (C15)-methyltransferase</fullName>
        <ecNumber evidence="7">2.1.1.196</ecNumber>
    </submittedName>
</protein>
<evidence type="ECO:0000259" key="6">
    <source>
        <dbReference type="Pfam" id="PF13847"/>
    </source>
</evidence>
<dbReference type="Gene3D" id="3.40.50.150">
    <property type="entry name" value="Vaccinia Virus protein VP39"/>
    <property type="match status" value="1"/>
</dbReference>
<evidence type="ECO:0000313" key="8">
    <source>
        <dbReference type="Proteomes" id="UP001519307"/>
    </source>
</evidence>
<gene>
    <name evidence="7" type="ORF">J2Z42_001221</name>
</gene>
<evidence type="ECO:0000256" key="2">
    <source>
        <dbReference type="ARBA" id="ARBA00022573"/>
    </source>
</evidence>
<accession>A0ABS4KR92</accession>
<name>A0ABS4KR92_9CLOT</name>